<protein>
    <recommendedName>
        <fullName evidence="8">Secretion system C-terminal sorting domain-containing protein</fullName>
    </recommendedName>
</protein>
<dbReference type="EMBL" id="BBNU01000007">
    <property type="protein sequence ID" value="GAL79802.1"/>
    <property type="molecule type" value="Genomic_DNA"/>
</dbReference>
<accession>A0A090W3J8</accession>
<evidence type="ECO:0000313" key="6">
    <source>
        <dbReference type="Proteomes" id="UP000029644"/>
    </source>
</evidence>
<dbReference type="EMBL" id="BBNQ01000005">
    <property type="protein sequence ID" value="GAL62107.1"/>
    <property type="molecule type" value="Genomic_DNA"/>
</dbReference>
<keyword evidence="7" id="KW-1185">Reference proteome</keyword>
<dbReference type="Proteomes" id="UP000029643">
    <property type="component" value="Unassembled WGS sequence"/>
</dbReference>
<evidence type="ECO:0000256" key="1">
    <source>
        <dbReference type="SAM" id="SignalP"/>
    </source>
</evidence>
<dbReference type="EMBL" id="SORL01000008">
    <property type="protein sequence ID" value="TDY62600.1"/>
    <property type="molecule type" value="Genomic_DNA"/>
</dbReference>
<feature type="chain" id="PRO_5007382837" description="Secretion system C-terminal sorting domain-containing protein" evidence="1">
    <location>
        <begin position="26"/>
        <end position="197"/>
    </location>
</feature>
<keyword evidence="1" id="KW-0732">Signal</keyword>
<gene>
    <name evidence="4" type="ORF">DFQ06_2445</name>
    <name evidence="3" type="ORF">JCM19274_3214</name>
    <name evidence="2" type="ORF">JCM19300_2858</name>
</gene>
<name>A0A090W3J8_9FLAO</name>
<comment type="caution">
    <text evidence="2">The sequence shown here is derived from an EMBL/GenBank/DDBJ whole genome shotgun (WGS) entry which is preliminary data.</text>
</comment>
<reference evidence="5 6" key="1">
    <citation type="journal article" date="2014" name="Genome Announc.">
        <title>Draft Genome Sequences of Marine Flavobacterium Algibacter lectus Strains SS8 and NR4.</title>
        <authorList>
            <person name="Takatani N."/>
            <person name="Nakanishi M."/>
            <person name="Meirelles P."/>
            <person name="Mino S."/>
            <person name="Suda W."/>
            <person name="Oshima K."/>
            <person name="Hattori M."/>
            <person name="Ohkuma M."/>
            <person name="Hosokawa M."/>
            <person name="Miyashita K."/>
            <person name="Thompson F.L."/>
            <person name="Niwa A."/>
            <person name="Sawabe T."/>
            <person name="Sawabe T."/>
        </authorList>
    </citation>
    <scope>NUCLEOTIDE SEQUENCE [LARGE SCALE GENOMIC DNA]</scope>
    <source>
        <strain evidence="3">JCM 19274</strain>
        <strain evidence="2 6">JCM 19300</strain>
        <strain evidence="5">JCM19274</strain>
    </source>
</reference>
<dbReference type="OrthoDB" id="1122048at2"/>
<evidence type="ECO:0000313" key="5">
    <source>
        <dbReference type="Proteomes" id="UP000029643"/>
    </source>
</evidence>
<evidence type="ECO:0000313" key="3">
    <source>
        <dbReference type="EMBL" id="GAL79802.1"/>
    </source>
</evidence>
<organism evidence="2 6">
    <name type="scientific">Algibacter lectus</name>
    <dbReference type="NCBI Taxonomy" id="221126"/>
    <lineage>
        <taxon>Bacteria</taxon>
        <taxon>Pseudomonadati</taxon>
        <taxon>Bacteroidota</taxon>
        <taxon>Flavobacteriia</taxon>
        <taxon>Flavobacteriales</taxon>
        <taxon>Flavobacteriaceae</taxon>
        <taxon>Algibacter</taxon>
    </lineage>
</organism>
<dbReference type="Proteomes" id="UP000029644">
    <property type="component" value="Unassembled WGS sequence"/>
</dbReference>
<accession>A0A4R8MAF0</accession>
<feature type="signal peptide" evidence="1">
    <location>
        <begin position="1"/>
        <end position="25"/>
    </location>
</feature>
<sequence length="197" mass="22251">MKNVIKHSKKILLAVAMLTVLVGNAKEKSSALKKGLIKTALTIYNVKEGNLLSIKDQDGVTLYKEFIVESGTYRKGFDLTALPDGDYVFQVDKEIEVKTIPFTVKSNKVVFKKDEEVTVFKPFVTEKDGYVLISKLAPDYASLKVSIYGNYNGTYELLQSDKFENLQTIEKAYKLEKGSYKIVINSDNNEYTSYINN</sequence>
<evidence type="ECO:0000313" key="7">
    <source>
        <dbReference type="Proteomes" id="UP000294824"/>
    </source>
</evidence>
<evidence type="ECO:0000313" key="2">
    <source>
        <dbReference type="EMBL" id="GAL62107.1"/>
    </source>
</evidence>
<proteinExistence type="predicted"/>
<dbReference type="AlphaFoldDB" id="A0A090W3J8"/>
<reference evidence="4 7" key="2">
    <citation type="submission" date="2019-03" db="EMBL/GenBank/DDBJ databases">
        <title>Genomic Encyclopedia of Type Strains, Phase III (KMG-III): the genomes of soil and plant-associated and newly described type strains.</title>
        <authorList>
            <person name="Whitman W."/>
        </authorList>
    </citation>
    <scope>NUCLEOTIDE SEQUENCE [LARGE SCALE GENOMIC DNA]</scope>
    <source>
        <strain evidence="4 7">CECT 8301</strain>
    </source>
</reference>
<dbReference type="Proteomes" id="UP000294824">
    <property type="component" value="Unassembled WGS sequence"/>
</dbReference>
<dbReference type="RefSeq" id="WP_133967862.1">
    <property type="nucleotide sequence ID" value="NZ_BBNQ01000005.1"/>
</dbReference>
<evidence type="ECO:0000313" key="4">
    <source>
        <dbReference type="EMBL" id="TDY62600.1"/>
    </source>
</evidence>
<evidence type="ECO:0008006" key="8">
    <source>
        <dbReference type="Google" id="ProtNLM"/>
    </source>
</evidence>